<dbReference type="EMBL" id="JAINZZ010000084">
    <property type="protein sequence ID" value="MBY8882717.1"/>
    <property type="molecule type" value="Genomic_DNA"/>
</dbReference>
<name>A0ABS7QHS6_9ACTN</name>
<dbReference type="RefSeq" id="WP_222969259.1">
    <property type="nucleotide sequence ID" value="NZ_JAINZZ010000084.1"/>
</dbReference>
<dbReference type="Proteomes" id="UP000778578">
    <property type="component" value="Unassembled WGS sequence"/>
</dbReference>
<comment type="caution">
    <text evidence="1">The sequence shown here is derived from an EMBL/GenBank/DDBJ whole genome shotgun (WGS) entry which is preliminary data.</text>
</comment>
<proteinExistence type="predicted"/>
<gene>
    <name evidence="1" type="ORF">K7862_34535</name>
</gene>
<organism evidence="1 2">
    <name type="scientific">Actinacidiphila acidipaludis</name>
    <dbReference type="NCBI Taxonomy" id="2873382"/>
    <lineage>
        <taxon>Bacteria</taxon>
        <taxon>Bacillati</taxon>
        <taxon>Actinomycetota</taxon>
        <taxon>Actinomycetes</taxon>
        <taxon>Kitasatosporales</taxon>
        <taxon>Streptomycetaceae</taxon>
        <taxon>Actinacidiphila</taxon>
    </lineage>
</organism>
<sequence length="146" mass="15946">MDLESRLRLEDDVPAVEEFLAEAAGHLHHRGQDDPGLFWAEVRPRQGGLSPFVVRIHWTVYPGRPPSVIFVEAIGAGPGGPGAWPAAGGYRPSPGDVCKPFTAEGQQLHAEWAVGPHAWRGTGNPFLYVLHNIQDDIDRENGRRAA</sequence>
<evidence type="ECO:0000313" key="2">
    <source>
        <dbReference type="Proteomes" id="UP000778578"/>
    </source>
</evidence>
<evidence type="ECO:0000313" key="1">
    <source>
        <dbReference type="EMBL" id="MBY8882717.1"/>
    </source>
</evidence>
<protein>
    <submittedName>
        <fullName evidence="1">Uncharacterized protein</fullName>
    </submittedName>
</protein>
<keyword evidence="2" id="KW-1185">Reference proteome</keyword>
<reference evidence="1 2" key="1">
    <citation type="submission" date="2021-08" db="EMBL/GenBank/DDBJ databases">
        <title>WGS of actinomycetes from Thailand.</title>
        <authorList>
            <person name="Thawai C."/>
        </authorList>
    </citation>
    <scope>NUCLEOTIDE SEQUENCE [LARGE SCALE GENOMIC DNA]</scope>
    <source>
        <strain evidence="1 2">PLK6-54</strain>
    </source>
</reference>
<accession>A0ABS7QHS6</accession>